<dbReference type="AlphaFoldDB" id="G7L0H9"/>
<evidence type="ECO:0000313" key="3">
    <source>
        <dbReference type="EMBL" id="AES80887.1"/>
    </source>
</evidence>
<dbReference type="PaxDb" id="3880-AES80887"/>
<dbReference type="GO" id="GO:0000462">
    <property type="term" value="P:maturation of SSU-rRNA from tricistronic rRNA transcript (SSU-rRNA, 5.8S rRNA, LSU-rRNA)"/>
    <property type="evidence" value="ECO:0000318"/>
    <property type="project" value="GO_Central"/>
</dbReference>
<evidence type="ECO:0000313" key="5">
    <source>
        <dbReference type="EnsemblPlants" id="AES80887"/>
    </source>
</evidence>
<reference evidence="5" key="3">
    <citation type="submission" date="2015-04" db="UniProtKB">
        <authorList>
            <consortium name="EnsemblPlants"/>
        </authorList>
    </citation>
    <scope>IDENTIFICATION</scope>
    <source>
        <strain evidence="5">cv. Jemalong A17</strain>
    </source>
</reference>
<gene>
    <name evidence="3" type="ordered locus">MTR_7g086210</name>
    <name evidence="4" type="ORF">MtrunA17_Chr7g0253721</name>
</gene>
<reference evidence="3 6" key="1">
    <citation type="journal article" date="2011" name="Nature">
        <title>The Medicago genome provides insight into the evolution of rhizobial symbioses.</title>
        <authorList>
            <person name="Young N.D."/>
            <person name="Debelle F."/>
            <person name="Oldroyd G.E."/>
            <person name="Geurts R."/>
            <person name="Cannon S.B."/>
            <person name="Udvardi M.K."/>
            <person name="Benedito V.A."/>
            <person name="Mayer K.F."/>
            <person name="Gouzy J."/>
            <person name="Schoof H."/>
            <person name="Van de Peer Y."/>
            <person name="Proost S."/>
            <person name="Cook D.R."/>
            <person name="Meyers B.C."/>
            <person name="Spannagl M."/>
            <person name="Cheung F."/>
            <person name="De Mita S."/>
            <person name="Krishnakumar V."/>
            <person name="Gundlach H."/>
            <person name="Zhou S."/>
            <person name="Mudge J."/>
            <person name="Bharti A.K."/>
            <person name="Murray J.D."/>
            <person name="Naoumkina M.A."/>
            <person name="Rosen B."/>
            <person name="Silverstein K.A."/>
            <person name="Tang H."/>
            <person name="Rombauts S."/>
            <person name="Zhao P.X."/>
            <person name="Zhou P."/>
            <person name="Barbe V."/>
            <person name="Bardou P."/>
            <person name="Bechner M."/>
            <person name="Bellec A."/>
            <person name="Berger A."/>
            <person name="Berges H."/>
            <person name="Bidwell S."/>
            <person name="Bisseling T."/>
            <person name="Choisne N."/>
            <person name="Couloux A."/>
            <person name="Denny R."/>
            <person name="Deshpande S."/>
            <person name="Dai X."/>
            <person name="Doyle J.J."/>
            <person name="Dudez A.M."/>
            <person name="Farmer A.D."/>
            <person name="Fouteau S."/>
            <person name="Franken C."/>
            <person name="Gibelin C."/>
            <person name="Gish J."/>
            <person name="Goldstein S."/>
            <person name="Gonzalez A.J."/>
            <person name="Green P.J."/>
            <person name="Hallab A."/>
            <person name="Hartog M."/>
            <person name="Hua A."/>
            <person name="Humphray S.J."/>
            <person name="Jeong D.H."/>
            <person name="Jing Y."/>
            <person name="Jocker A."/>
            <person name="Kenton S.M."/>
            <person name="Kim D.J."/>
            <person name="Klee K."/>
            <person name="Lai H."/>
            <person name="Lang C."/>
            <person name="Lin S."/>
            <person name="Macmil S.L."/>
            <person name="Magdelenat G."/>
            <person name="Matthews L."/>
            <person name="McCorrison J."/>
            <person name="Monaghan E.L."/>
            <person name="Mun J.H."/>
            <person name="Najar F.Z."/>
            <person name="Nicholson C."/>
            <person name="Noirot C."/>
            <person name="O'Bleness M."/>
            <person name="Paule C.R."/>
            <person name="Poulain J."/>
            <person name="Prion F."/>
            <person name="Qin B."/>
            <person name="Qu C."/>
            <person name="Retzel E.F."/>
            <person name="Riddle C."/>
            <person name="Sallet E."/>
            <person name="Samain S."/>
            <person name="Samson N."/>
            <person name="Sanders I."/>
            <person name="Saurat O."/>
            <person name="Scarpelli C."/>
            <person name="Schiex T."/>
            <person name="Segurens B."/>
            <person name="Severin A.J."/>
            <person name="Sherrier D.J."/>
            <person name="Shi R."/>
            <person name="Sims S."/>
            <person name="Singer S.R."/>
            <person name="Sinharoy S."/>
            <person name="Sterck L."/>
            <person name="Viollet A."/>
            <person name="Wang B.B."/>
            <person name="Wang K."/>
            <person name="Wang M."/>
            <person name="Wang X."/>
            <person name="Warfsmann J."/>
            <person name="Weissenbach J."/>
            <person name="White D.D."/>
            <person name="White J.D."/>
            <person name="Wiley G.B."/>
            <person name="Wincker P."/>
            <person name="Xing Y."/>
            <person name="Yang L."/>
            <person name="Yao Z."/>
            <person name="Ying F."/>
            <person name="Zhai J."/>
            <person name="Zhou L."/>
            <person name="Zuber A."/>
            <person name="Denarie J."/>
            <person name="Dixon R.A."/>
            <person name="May G.D."/>
            <person name="Schwartz D.C."/>
            <person name="Rogers J."/>
            <person name="Quetier F."/>
            <person name="Town C.D."/>
            <person name="Roe B.A."/>
        </authorList>
    </citation>
    <scope>NUCLEOTIDE SEQUENCE [LARGE SCALE GENOMIC DNA]</scope>
    <source>
        <strain evidence="3">A17</strain>
        <strain evidence="5 6">cv. Jemalong A17</strain>
    </source>
</reference>
<keyword evidence="2" id="KW-0698">rRNA processing</keyword>
<dbReference type="PANTHER" id="PTHR21250">
    <property type="entry name" value="PRE-RRNA-PROCESSING PROTEIN TSR2 HOMOLOG"/>
    <property type="match status" value="1"/>
</dbReference>
<protein>
    <submittedName>
        <fullName evidence="3 5">Uncharacterized protein</fullName>
    </submittedName>
</protein>
<evidence type="ECO:0000313" key="6">
    <source>
        <dbReference type="Proteomes" id="UP000002051"/>
    </source>
</evidence>
<accession>G7L0H9</accession>
<dbReference type="Gramene" id="rna42115">
    <property type="protein sequence ID" value="RHN47504.1"/>
    <property type="gene ID" value="gene42115"/>
</dbReference>
<dbReference type="STRING" id="3880.G7L0H9"/>
<dbReference type="GO" id="GO:0005634">
    <property type="term" value="C:nucleus"/>
    <property type="evidence" value="ECO:0000318"/>
    <property type="project" value="GO_Central"/>
</dbReference>
<evidence type="ECO:0000313" key="4">
    <source>
        <dbReference type="EMBL" id="RHN47504.1"/>
    </source>
</evidence>
<comment type="similarity">
    <text evidence="1">Belongs to the TSR2 family.</text>
</comment>
<organism evidence="3 6">
    <name type="scientific">Medicago truncatula</name>
    <name type="common">Barrel medic</name>
    <name type="synonym">Medicago tribuloides</name>
    <dbReference type="NCBI Taxonomy" id="3880"/>
    <lineage>
        <taxon>Eukaryota</taxon>
        <taxon>Viridiplantae</taxon>
        <taxon>Streptophyta</taxon>
        <taxon>Embryophyta</taxon>
        <taxon>Tracheophyta</taxon>
        <taxon>Spermatophyta</taxon>
        <taxon>Magnoliopsida</taxon>
        <taxon>eudicotyledons</taxon>
        <taxon>Gunneridae</taxon>
        <taxon>Pentapetalae</taxon>
        <taxon>rosids</taxon>
        <taxon>fabids</taxon>
        <taxon>Fabales</taxon>
        <taxon>Fabaceae</taxon>
        <taxon>Papilionoideae</taxon>
        <taxon>50 kb inversion clade</taxon>
        <taxon>NPAAA clade</taxon>
        <taxon>Hologalegina</taxon>
        <taxon>IRL clade</taxon>
        <taxon>Trifolieae</taxon>
        <taxon>Medicago</taxon>
    </lineage>
</organism>
<reference evidence="3 6" key="2">
    <citation type="journal article" date="2014" name="BMC Genomics">
        <title>An improved genome release (version Mt4.0) for the model legume Medicago truncatula.</title>
        <authorList>
            <person name="Tang H."/>
            <person name="Krishnakumar V."/>
            <person name="Bidwell S."/>
            <person name="Rosen B."/>
            <person name="Chan A."/>
            <person name="Zhou S."/>
            <person name="Gentzbittel L."/>
            <person name="Childs K.L."/>
            <person name="Yandell M."/>
            <person name="Gundlach H."/>
            <person name="Mayer K.F."/>
            <person name="Schwartz D.C."/>
            <person name="Town C.D."/>
        </authorList>
    </citation>
    <scope>GENOME REANNOTATION</scope>
    <source>
        <strain evidence="5 6">cv. Jemalong A17</strain>
    </source>
</reference>
<dbReference type="HOGENOM" id="CLU_738452_0_0_1"/>
<proteinExistence type="inferred from homology"/>
<dbReference type="EMBL" id="PSQE01000007">
    <property type="protein sequence ID" value="RHN47504.1"/>
    <property type="molecule type" value="Genomic_DNA"/>
</dbReference>
<dbReference type="Proteomes" id="UP000265566">
    <property type="component" value="Chromosome 7"/>
</dbReference>
<name>G7L0H9_MEDTR</name>
<evidence type="ECO:0000256" key="1">
    <source>
        <dbReference type="ARBA" id="ARBA00006524"/>
    </source>
</evidence>
<reference evidence="4" key="4">
    <citation type="journal article" date="2018" name="Nat. Plants">
        <title>Whole-genome landscape of Medicago truncatula symbiotic genes.</title>
        <authorList>
            <person name="Pecrix Y."/>
            <person name="Gamas P."/>
            <person name="Carrere S."/>
        </authorList>
    </citation>
    <scope>NUCLEOTIDE SEQUENCE</scope>
    <source>
        <tissue evidence="4">Leaves</tissue>
    </source>
</reference>
<dbReference type="InterPro" id="IPR019398">
    <property type="entry name" value="Pre-rRNA_process_TSR2"/>
</dbReference>
<dbReference type="EMBL" id="CM001223">
    <property type="protein sequence ID" value="AES80887.1"/>
    <property type="molecule type" value="Genomic_DNA"/>
</dbReference>
<keyword evidence="6" id="KW-1185">Reference proteome</keyword>
<dbReference type="EnsemblPlants" id="AES80887">
    <property type="protein sequence ID" value="AES80887"/>
    <property type="gene ID" value="MTR_7g086210"/>
</dbReference>
<sequence length="375" mass="43417">MDNSVVLEVKMDLEEDSMKVFREGISLAINFWWVIRLKIRRKSLCDYESSPERCVEWLCDTIFSRFIRSKHLPSATIKLQLKFQLISFLSNVPPEDNSILEVCDQLVSMYQECLQHDFSSVQILKEADAHRKRVNKFQIDSLPSIQKKKKTILYLQDCLWQDYLKDLSQSTSFKERFKNSILLSIRLGDIPPSYLETFEEEVTKFGMETYLKKYGMETTPSGDIIQEANVSCSLIQANSSSEIDCSNLTNSIRVFEEGVGLLMEDLWVRHVFIHNKCGSNPSLMLQQLAEDILFWFTQTIKPVSFDYIEWIIRNELYPLPILAKNAFATTQEVAKKLMVMYEECLLDNFSSVVTLREENLSRGSCSTSSNEATDE</sequence>
<evidence type="ECO:0000256" key="2">
    <source>
        <dbReference type="ARBA" id="ARBA00022552"/>
    </source>
</evidence>
<dbReference type="Proteomes" id="UP000002051">
    <property type="component" value="Unassembled WGS sequence"/>
</dbReference>